<protein>
    <submittedName>
        <fullName evidence="1">Uncharacterized protein</fullName>
    </submittedName>
</protein>
<dbReference type="EMBL" id="PP179310">
    <property type="protein sequence ID" value="XAI69426.1"/>
    <property type="molecule type" value="Genomic_DNA"/>
</dbReference>
<sequence>MTNREKYQTLQADLAKIEKAMGVYLADESVDCENVSEGKSQEEKEAIWSGWMSEELWGEMYRAACMCAGTRAEEKGLDINALIGRVIY</sequence>
<gene>
    <name evidence="1" type="ORF">Pyxpy01_00128</name>
</gene>
<name>A0AAU6VXZ7_9VIRU</name>
<accession>A0AAU6VXZ7</accession>
<evidence type="ECO:0000313" key="1">
    <source>
        <dbReference type="EMBL" id="XAI69426.1"/>
    </source>
</evidence>
<reference evidence="1" key="1">
    <citation type="journal article" date="2024" name="J. Gen. Virol.">
        <title>Novel phages of Pseudomonas syringae unveil numerous potential auxiliary metabolic genes.</title>
        <authorList>
            <person name="Feltin C."/>
            <person name="Garneau J.R."/>
            <person name="Morris C.E."/>
            <person name="Berard A."/>
            <person name="Torres-Barcelo C."/>
        </authorList>
    </citation>
    <scope>NUCLEOTIDE SEQUENCE</scope>
</reference>
<proteinExistence type="predicted"/>
<organism evidence="1">
    <name type="scientific">Pseudomonas phage Pyxpy01</name>
    <dbReference type="NCBI Taxonomy" id="3138546"/>
    <lineage>
        <taxon>Viruses</taxon>
    </lineage>
</organism>